<evidence type="ECO:0000256" key="5">
    <source>
        <dbReference type="ARBA" id="ARBA00023136"/>
    </source>
</evidence>
<dbReference type="GO" id="GO:0016020">
    <property type="term" value="C:membrane"/>
    <property type="evidence" value="ECO:0007669"/>
    <property type="project" value="UniProtKB-SubCell"/>
</dbReference>
<keyword evidence="5 6" id="KW-0472">Membrane</keyword>
<evidence type="ECO:0000256" key="2">
    <source>
        <dbReference type="ARBA" id="ARBA00009853"/>
    </source>
</evidence>
<feature type="transmembrane region" description="Helical" evidence="6">
    <location>
        <begin position="149"/>
        <end position="169"/>
    </location>
</feature>
<dbReference type="SUPFAM" id="SSF103481">
    <property type="entry name" value="Multidrug resistance efflux transporter EmrE"/>
    <property type="match status" value="2"/>
</dbReference>
<gene>
    <name evidence="8" type="ORF">OR37_01228</name>
</gene>
<evidence type="ECO:0000256" key="3">
    <source>
        <dbReference type="ARBA" id="ARBA00022692"/>
    </source>
</evidence>
<accession>R0EL66</accession>
<feature type="transmembrane region" description="Helical" evidence="6">
    <location>
        <begin position="211"/>
        <end position="229"/>
    </location>
</feature>
<sequence length="299" mass="32035" precursor="true">MTLTPNLRGALWMLASALGFTAMTTLIKYLGPGYPAALQTFYRQLAGVVVLLPLIARDWRAAFRTTRPGILIFRSSAGVLALIMGFYAYQKLPLADANALSFTRTLWLVPLAGLVLREPIGPLRIGAAVVGFVGVLIMLRPGAGGASHWLGWPQACALASAFLFALTITGMKVMTRDHSPFVLLVYAAVLGVVFAIPPALFVWKWPSLRDLALLSAMGVIGTFTQGAYIKGMEAGEAAVMAPIDYTRLVFAVAAGFLLFHEVPRAAVIVGAAIVIASTLFISWREHQLARRAAMAPQPA</sequence>
<dbReference type="AlphaFoldDB" id="R0EL66"/>
<dbReference type="Proteomes" id="UP000013063">
    <property type="component" value="Unassembled WGS sequence"/>
</dbReference>
<dbReference type="PANTHER" id="PTHR22911:SF6">
    <property type="entry name" value="SOLUTE CARRIER FAMILY 35 MEMBER G1"/>
    <property type="match status" value="1"/>
</dbReference>
<comment type="caution">
    <text evidence="8">The sequence shown here is derived from an EMBL/GenBank/DDBJ whole genome shotgun (WGS) entry which is preliminary data.</text>
</comment>
<evidence type="ECO:0000256" key="6">
    <source>
        <dbReference type="SAM" id="Phobius"/>
    </source>
</evidence>
<protein>
    <submittedName>
        <fullName evidence="8">Putative permease, DMT superfamily</fullName>
    </submittedName>
</protein>
<evidence type="ECO:0000313" key="8">
    <source>
        <dbReference type="EMBL" id="ENZ82654.1"/>
    </source>
</evidence>
<feature type="transmembrane region" description="Helical" evidence="6">
    <location>
        <begin position="123"/>
        <end position="143"/>
    </location>
</feature>
<proteinExistence type="inferred from homology"/>
<feature type="domain" description="EamA" evidence="7">
    <location>
        <begin position="8"/>
        <end position="139"/>
    </location>
</feature>
<dbReference type="InterPro" id="IPR037185">
    <property type="entry name" value="EmrE-like"/>
</dbReference>
<dbReference type="RefSeq" id="WP_004617066.1">
    <property type="nucleotide sequence ID" value="NZ_APMP01000005.1"/>
</dbReference>
<dbReference type="PANTHER" id="PTHR22911">
    <property type="entry name" value="ACYL-MALONYL CONDENSING ENZYME-RELATED"/>
    <property type="match status" value="1"/>
</dbReference>
<organism evidence="8 9">
    <name type="scientific">Caulobacter vibrioides OR37</name>
    <dbReference type="NCBI Taxonomy" id="1292034"/>
    <lineage>
        <taxon>Bacteria</taxon>
        <taxon>Pseudomonadati</taxon>
        <taxon>Pseudomonadota</taxon>
        <taxon>Alphaproteobacteria</taxon>
        <taxon>Caulobacterales</taxon>
        <taxon>Caulobacteraceae</taxon>
        <taxon>Caulobacter</taxon>
    </lineage>
</organism>
<keyword evidence="4 6" id="KW-1133">Transmembrane helix</keyword>
<dbReference type="STRING" id="1292034.OR37_01228"/>
<keyword evidence="9" id="KW-1185">Reference proteome</keyword>
<evidence type="ECO:0000256" key="4">
    <source>
        <dbReference type="ARBA" id="ARBA00022989"/>
    </source>
</evidence>
<dbReference type="eggNOG" id="COG0697">
    <property type="taxonomic scope" value="Bacteria"/>
</dbReference>
<feature type="transmembrane region" description="Helical" evidence="6">
    <location>
        <begin position="9"/>
        <end position="29"/>
    </location>
</feature>
<dbReference type="InterPro" id="IPR000620">
    <property type="entry name" value="EamA_dom"/>
</dbReference>
<dbReference type="PATRIC" id="fig|1292034.3.peg.1218"/>
<evidence type="ECO:0000259" key="7">
    <source>
        <dbReference type="Pfam" id="PF00892"/>
    </source>
</evidence>
<evidence type="ECO:0000256" key="1">
    <source>
        <dbReference type="ARBA" id="ARBA00004141"/>
    </source>
</evidence>
<name>R0EL66_CAUVI</name>
<feature type="transmembrane region" description="Helical" evidence="6">
    <location>
        <begin position="71"/>
        <end position="89"/>
    </location>
</feature>
<feature type="domain" description="EamA" evidence="7">
    <location>
        <begin position="156"/>
        <end position="282"/>
    </location>
</feature>
<evidence type="ECO:0000313" key="9">
    <source>
        <dbReference type="Proteomes" id="UP000013063"/>
    </source>
</evidence>
<dbReference type="EMBL" id="APMP01000005">
    <property type="protein sequence ID" value="ENZ82654.1"/>
    <property type="molecule type" value="Genomic_DNA"/>
</dbReference>
<comment type="subcellular location">
    <subcellularLocation>
        <location evidence="1">Membrane</location>
        <topology evidence="1">Multi-pass membrane protein</topology>
    </subcellularLocation>
</comment>
<comment type="similarity">
    <text evidence="2">Belongs to the drug/metabolite transporter (DMT) superfamily. 10 TMS drug/metabolite exporter (DME) (TC 2.A.7.3) family.</text>
</comment>
<keyword evidence="3 6" id="KW-0812">Transmembrane</keyword>
<dbReference type="Pfam" id="PF00892">
    <property type="entry name" value="EamA"/>
    <property type="match status" value="2"/>
</dbReference>
<reference evidence="8 9" key="1">
    <citation type="journal article" date="2013" name="Genome Announc.">
        <title>Draft Genome Sequence for Caulobacter sp. Strain OR37, a Bacterium Tolerant to Heavy Metals.</title>
        <authorList>
            <person name="Utturkar S.M."/>
            <person name="Bollmann A."/>
            <person name="Brzoska R.M."/>
            <person name="Klingeman D.M."/>
            <person name="Epstein S.E."/>
            <person name="Palumbo A.V."/>
            <person name="Brown S.D."/>
        </authorList>
    </citation>
    <scope>NUCLEOTIDE SEQUENCE [LARGE SCALE GENOMIC DNA]</scope>
    <source>
        <strain evidence="8 9">OR37</strain>
    </source>
</reference>
<feature type="transmembrane region" description="Helical" evidence="6">
    <location>
        <begin position="265"/>
        <end position="283"/>
    </location>
</feature>
<feature type="transmembrane region" description="Helical" evidence="6">
    <location>
        <begin position="181"/>
        <end position="205"/>
    </location>
</feature>
<dbReference type="OrthoDB" id="9812899at2"/>